<evidence type="ECO:0000256" key="3">
    <source>
        <dbReference type="ARBA" id="ARBA00022801"/>
    </source>
</evidence>
<keyword evidence="7" id="KW-0812">Transmembrane</keyword>
<keyword evidence="7" id="KW-0472">Membrane</keyword>
<dbReference type="InterPro" id="IPR001915">
    <property type="entry name" value="Peptidase_M48"/>
</dbReference>
<gene>
    <name evidence="9" type="ORF">B0T18DRAFT_404955</name>
</gene>
<comment type="caution">
    <text evidence="9">The sequence shown here is derived from an EMBL/GenBank/DDBJ whole genome shotgun (WGS) entry which is preliminary data.</text>
</comment>
<accession>A0AA40F7I0</accession>
<dbReference type="Pfam" id="PF01435">
    <property type="entry name" value="Peptidase_M48"/>
    <property type="match status" value="1"/>
</dbReference>
<dbReference type="GO" id="GO:0005743">
    <property type="term" value="C:mitochondrial inner membrane"/>
    <property type="evidence" value="ECO:0007669"/>
    <property type="project" value="TreeGrafter"/>
</dbReference>
<organism evidence="9 10">
    <name type="scientific">Schizothecium vesticola</name>
    <dbReference type="NCBI Taxonomy" id="314040"/>
    <lineage>
        <taxon>Eukaryota</taxon>
        <taxon>Fungi</taxon>
        <taxon>Dikarya</taxon>
        <taxon>Ascomycota</taxon>
        <taxon>Pezizomycotina</taxon>
        <taxon>Sordariomycetes</taxon>
        <taxon>Sordariomycetidae</taxon>
        <taxon>Sordariales</taxon>
        <taxon>Schizotheciaceae</taxon>
        <taxon>Schizothecium</taxon>
    </lineage>
</organism>
<reference evidence="9" key="1">
    <citation type="submission" date="2023-06" db="EMBL/GenBank/DDBJ databases">
        <title>Genome-scale phylogeny and comparative genomics of the fungal order Sordariales.</title>
        <authorList>
            <consortium name="Lawrence Berkeley National Laboratory"/>
            <person name="Hensen N."/>
            <person name="Bonometti L."/>
            <person name="Westerberg I."/>
            <person name="Brannstrom I.O."/>
            <person name="Guillou S."/>
            <person name="Cros-Aarteil S."/>
            <person name="Calhoun S."/>
            <person name="Haridas S."/>
            <person name="Kuo A."/>
            <person name="Mondo S."/>
            <person name="Pangilinan J."/>
            <person name="Riley R."/>
            <person name="LaButti K."/>
            <person name="Andreopoulos B."/>
            <person name="Lipzen A."/>
            <person name="Chen C."/>
            <person name="Yanf M."/>
            <person name="Daum C."/>
            <person name="Ng V."/>
            <person name="Clum A."/>
            <person name="Steindorff A."/>
            <person name="Ohm R."/>
            <person name="Martin F."/>
            <person name="Silar P."/>
            <person name="Natvig D."/>
            <person name="Lalanne C."/>
            <person name="Gautier V."/>
            <person name="Ament-velasquez S.L."/>
            <person name="Kruys A."/>
            <person name="Hutchinson M.I."/>
            <person name="Powell A.J."/>
            <person name="Barry K."/>
            <person name="Miller A.N."/>
            <person name="Grigoriev I.V."/>
            <person name="Debuchy R."/>
            <person name="Gladieux P."/>
            <person name="Thoren M.H."/>
            <person name="Johannesson H."/>
        </authorList>
    </citation>
    <scope>NUCLEOTIDE SEQUENCE</scope>
    <source>
        <strain evidence="9">SMH3187-1</strain>
    </source>
</reference>
<protein>
    <recommendedName>
        <fullName evidence="8">Peptidase M48 domain-containing protein</fullName>
    </recommendedName>
</protein>
<keyword evidence="10" id="KW-1185">Reference proteome</keyword>
<dbReference type="GO" id="GO:0034982">
    <property type="term" value="P:mitochondrial protein processing"/>
    <property type="evidence" value="ECO:0007669"/>
    <property type="project" value="TreeGrafter"/>
</dbReference>
<proteinExistence type="inferred from homology"/>
<sequence length="143" mass="16128">MSAAVGVNAVLYGMMVVVGMVGFGPMLMHYFGGRFLEVAFERPMSRVQEREADFIGLMMMSEACFDPGDAVGFWERMSRMEKREGEEVPEWMSTHPSNEKRVEAMKEWLPKAMEKREASDCRTTASFAEGFRRALGRGVIVVA</sequence>
<feature type="domain" description="Peptidase M48" evidence="8">
    <location>
        <begin position="18"/>
        <end position="108"/>
    </location>
</feature>
<dbReference type="GO" id="GO:0006515">
    <property type="term" value="P:protein quality control for misfolded or incompletely synthesized proteins"/>
    <property type="evidence" value="ECO:0007669"/>
    <property type="project" value="TreeGrafter"/>
</dbReference>
<dbReference type="GO" id="GO:0004222">
    <property type="term" value="F:metalloendopeptidase activity"/>
    <property type="evidence" value="ECO:0007669"/>
    <property type="project" value="InterPro"/>
</dbReference>
<evidence type="ECO:0000256" key="1">
    <source>
        <dbReference type="ARBA" id="ARBA00022670"/>
    </source>
</evidence>
<evidence type="ECO:0000256" key="2">
    <source>
        <dbReference type="ARBA" id="ARBA00022723"/>
    </source>
</evidence>
<dbReference type="EMBL" id="JAUKUD010000002">
    <property type="protein sequence ID" value="KAK0752486.1"/>
    <property type="molecule type" value="Genomic_DNA"/>
</dbReference>
<keyword evidence="1 6" id="KW-0645">Protease</keyword>
<dbReference type="GO" id="GO:0046872">
    <property type="term" value="F:metal ion binding"/>
    <property type="evidence" value="ECO:0007669"/>
    <property type="project" value="UniProtKB-KW"/>
</dbReference>
<dbReference type="PANTHER" id="PTHR22726:SF1">
    <property type="entry name" value="METALLOENDOPEPTIDASE OMA1, MITOCHONDRIAL"/>
    <property type="match status" value="1"/>
</dbReference>
<evidence type="ECO:0000259" key="8">
    <source>
        <dbReference type="Pfam" id="PF01435"/>
    </source>
</evidence>
<dbReference type="AlphaFoldDB" id="A0AA40F7I0"/>
<comment type="cofactor">
    <cofactor evidence="6">
        <name>Zn(2+)</name>
        <dbReference type="ChEBI" id="CHEBI:29105"/>
    </cofactor>
    <text evidence="6">Binds 1 zinc ion per subunit.</text>
</comment>
<dbReference type="PANTHER" id="PTHR22726">
    <property type="entry name" value="METALLOENDOPEPTIDASE OMA1"/>
    <property type="match status" value="1"/>
</dbReference>
<keyword evidence="2" id="KW-0479">Metal-binding</keyword>
<comment type="similarity">
    <text evidence="6">Belongs to the peptidase M48 family.</text>
</comment>
<keyword evidence="7" id="KW-1133">Transmembrane helix</keyword>
<keyword evidence="5 6" id="KW-0482">Metalloprotease</keyword>
<keyword evidence="3 6" id="KW-0378">Hydrolase</keyword>
<evidence type="ECO:0000256" key="7">
    <source>
        <dbReference type="SAM" id="Phobius"/>
    </source>
</evidence>
<evidence type="ECO:0000256" key="5">
    <source>
        <dbReference type="ARBA" id="ARBA00023049"/>
    </source>
</evidence>
<feature type="transmembrane region" description="Helical" evidence="7">
    <location>
        <begin position="12"/>
        <end position="32"/>
    </location>
</feature>
<dbReference type="Proteomes" id="UP001172155">
    <property type="component" value="Unassembled WGS sequence"/>
</dbReference>
<evidence type="ECO:0000256" key="6">
    <source>
        <dbReference type="RuleBase" id="RU003983"/>
    </source>
</evidence>
<evidence type="ECO:0000313" key="9">
    <source>
        <dbReference type="EMBL" id="KAK0752486.1"/>
    </source>
</evidence>
<evidence type="ECO:0000313" key="10">
    <source>
        <dbReference type="Proteomes" id="UP001172155"/>
    </source>
</evidence>
<dbReference type="InterPro" id="IPR051156">
    <property type="entry name" value="Mito/Outer_Membr_Metalloprot"/>
</dbReference>
<name>A0AA40F7I0_9PEZI</name>
<evidence type="ECO:0000256" key="4">
    <source>
        <dbReference type="ARBA" id="ARBA00022833"/>
    </source>
</evidence>
<keyword evidence="4 6" id="KW-0862">Zinc</keyword>